<accession>A0A1V8ZZE5</accession>
<sequence length="244" mass="24704">MIARGTTAVSSVSLPSAHGPLAALRGAGTGATGASALLVPGYTGSKEDFAPLLDGIASEGISPVALDLPGQHESPGPEDPAAYLPDPLGAVVAELVATLTEDGPVLLLGHSYGGLVARAAVLAGAPVAGLTLLGSGPAALPPGPRHDALHTEPACLLGMADGLRGEPDRTGDLAAVLRRRNLPGLVVAGQHDDAWSVPDQRDMARRLGTEFVTVPGSAHSPNTENPRGLLAELLPRWRGWLAGR</sequence>
<dbReference type="EMBL" id="MWIH01000007">
    <property type="protein sequence ID" value="OQO90262.1"/>
    <property type="molecule type" value="Genomic_DNA"/>
</dbReference>
<dbReference type="PANTHER" id="PTHR43798:SF5">
    <property type="entry name" value="MONOACYLGLYCEROL LIPASE ABHD6"/>
    <property type="match status" value="1"/>
</dbReference>
<keyword evidence="3" id="KW-1185">Reference proteome</keyword>
<dbReference type="SUPFAM" id="SSF53474">
    <property type="entry name" value="alpha/beta-Hydrolases"/>
    <property type="match status" value="1"/>
</dbReference>
<dbReference type="STRING" id="1962155.B1813_17685"/>
<dbReference type="Proteomes" id="UP000192591">
    <property type="component" value="Unassembled WGS sequence"/>
</dbReference>
<dbReference type="InterPro" id="IPR000073">
    <property type="entry name" value="AB_hydrolase_1"/>
</dbReference>
<dbReference type="GO" id="GO:0016020">
    <property type="term" value="C:membrane"/>
    <property type="evidence" value="ECO:0007669"/>
    <property type="project" value="TreeGrafter"/>
</dbReference>
<evidence type="ECO:0000313" key="3">
    <source>
        <dbReference type="Proteomes" id="UP000192591"/>
    </source>
</evidence>
<protein>
    <submittedName>
        <fullName evidence="2">Alpha/beta hydrolase</fullName>
    </submittedName>
</protein>
<dbReference type="InterPro" id="IPR050266">
    <property type="entry name" value="AB_hydrolase_sf"/>
</dbReference>
<comment type="caution">
    <text evidence="2">The sequence shown here is derived from an EMBL/GenBank/DDBJ whole genome shotgun (WGS) entry which is preliminary data.</text>
</comment>
<gene>
    <name evidence="2" type="ORF">B1813_17685</name>
</gene>
<dbReference type="Pfam" id="PF12697">
    <property type="entry name" value="Abhydrolase_6"/>
    <property type="match status" value="1"/>
</dbReference>
<proteinExistence type="predicted"/>
<organism evidence="2 3">
    <name type="scientific">Saccharomonospora piscinae</name>
    <dbReference type="NCBI Taxonomy" id="687388"/>
    <lineage>
        <taxon>Bacteria</taxon>
        <taxon>Bacillati</taxon>
        <taxon>Actinomycetota</taxon>
        <taxon>Actinomycetes</taxon>
        <taxon>Pseudonocardiales</taxon>
        <taxon>Pseudonocardiaceae</taxon>
        <taxon>Saccharomonospora</taxon>
    </lineage>
</organism>
<dbReference type="InterPro" id="IPR029058">
    <property type="entry name" value="AB_hydrolase_fold"/>
</dbReference>
<reference evidence="2 3" key="1">
    <citation type="submission" date="2017-02" db="EMBL/GenBank/DDBJ databases">
        <title>Draft genome of Saccharomonospora sp. 154.</title>
        <authorList>
            <person name="Alonso-Carmona G.S."/>
            <person name="De La Haba R."/>
            <person name="Vera-Gargallo B."/>
            <person name="Sandoval-Trujillo A.H."/>
            <person name="Ramirez-Duran N."/>
            <person name="Ventosa A."/>
        </authorList>
    </citation>
    <scope>NUCLEOTIDE SEQUENCE [LARGE SCALE GENOMIC DNA]</scope>
    <source>
        <strain evidence="2 3">LRS4.154</strain>
    </source>
</reference>
<keyword evidence="2" id="KW-0378">Hydrolase</keyword>
<dbReference type="PANTHER" id="PTHR43798">
    <property type="entry name" value="MONOACYLGLYCEROL LIPASE"/>
    <property type="match status" value="1"/>
</dbReference>
<evidence type="ECO:0000259" key="1">
    <source>
        <dbReference type="Pfam" id="PF12697"/>
    </source>
</evidence>
<dbReference type="GO" id="GO:0046464">
    <property type="term" value="P:acylglycerol catabolic process"/>
    <property type="evidence" value="ECO:0007669"/>
    <property type="project" value="TreeGrafter"/>
</dbReference>
<feature type="domain" description="AB hydrolase-1" evidence="1">
    <location>
        <begin position="37"/>
        <end position="231"/>
    </location>
</feature>
<dbReference type="GO" id="GO:0047372">
    <property type="term" value="F:monoacylglycerol lipase activity"/>
    <property type="evidence" value="ECO:0007669"/>
    <property type="project" value="TreeGrafter"/>
</dbReference>
<dbReference type="AlphaFoldDB" id="A0A1V8ZZE5"/>
<evidence type="ECO:0000313" key="2">
    <source>
        <dbReference type="EMBL" id="OQO90262.1"/>
    </source>
</evidence>
<name>A0A1V8ZZE5_SACPI</name>
<dbReference type="Gene3D" id="3.40.50.1820">
    <property type="entry name" value="alpha/beta hydrolase"/>
    <property type="match status" value="2"/>
</dbReference>